<evidence type="ECO:0000259" key="5">
    <source>
        <dbReference type="Pfam" id="PF00171"/>
    </source>
</evidence>
<sequence>MKLTHFINGEHVSADTPFDSLNPSDTDDVVASYPAGGPAEVEAAVVAARGAFPAWSASSPELRSDLLDRVGATLMARGAELGELLAREEGKTRAEATGEVMRAARIFKYFAGEALRRHGQTLESTRPGLDASTWREAVGVYGLITPWNFPIAIPAWKTAPALAFGNTVVLKPANPTPAIAHALATIIHECGAALNVPKGIFNMVLGQGGVGSALVDHPDVAGISFTGSQAVGAKVGIAAMARQARVQMEMGGKNPLVVLADADLDRAVQIALDGGFFQTGQRCTASSRVIVEDAIHDRFVAALAERAKALKVGPALDPATQVGPAASDSQFEQNLRYVGIATGEGGRLVTGGERLSLATPGYFMSPAVIADTNPDMRINNEEVFGPVVSTIRARNYEEALEIANRGNFGLSAGIVTTSLKHARDFRRNVRAGMVMVNLPTAGVDYHVPFGGTRGSSYGAREQGFAAVEFYTQIKTVYVGD</sequence>
<reference evidence="6 7" key="1">
    <citation type="submission" date="2017-11" db="EMBL/GenBank/DDBJ databases">
        <title>Sphingomonas oleivorans sp. nov., isolated from oil-contaminated soil.</title>
        <authorList>
            <person name="Wang L."/>
            <person name="Chen L."/>
        </authorList>
    </citation>
    <scope>NUCLEOTIDE SEQUENCE [LARGE SCALE GENOMIC DNA]</scope>
    <source>
        <strain evidence="6 7">K101</strain>
    </source>
</reference>
<dbReference type="InterPro" id="IPR029510">
    <property type="entry name" value="Ald_DH_CS_GLU"/>
</dbReference>
<dbReference type="InterPro" id="IPR016162">
    <property type="entry name" value="Ald_DH_N"/>
</dbReference>
<dbReference type="Proteomes" id="UP000241206">
    <property type="component" value="Unassembled WGS sequence"/>
</dbReference>
<dbReference type="Gene3D" id="3.40.605.10">
    <property type="entry name" value="Aldehyde Dehydrogenase, Chain A, domain 1"/>
    <property type="match status" value="1"/>
</dbReference>
<evidence type="ECO:0000256" key="2">
    <source>
        <dbReference type="ARBA" id="ARBA00023002"/>
    </source>
</evidence>
<accession>A0A2T4HRW7</accession>
<dbReference type="PANTHER" id="PTHR11699">
    <property type="entry name" value="ALDEHYDE DEHYDROGENASE-RELATED"/>
    <property type="match status" value="1"/>
</dbReference>
<dbReference type="SUPFAM" id="SSF53720">
    <property type="entry name" value="ALDH-like"/>
    <property type="match status" value="1"/>
</dbReference>
<dbReference type="InterPro" id="IPR016160">
    <property type="entry name" value="Ald_DH_CS_CYS"/>
</dbReference>
<dbReference type="FunFam" id="3.40.309.10:FF:000001">
    <property type="entry name" value="Mitochondrial aldehyde dehydrogenase 2"/>
    <property type="match status" value="1"/>
</dbReference>
<keyword evidence="2 4" id="KW-0560">Oxidoreductase</keyword>
<dbReference type="EMBL" id="PHHF01000063">
    <property type="protein sequence ID" value="PTD18526.1"/>
    <property type="molecule type" value="Genomic_DNA"/>
</dbReference>
<name>A0A2T4HRW7_9SPHN</name>
<evidence type="ECO:0000256" key="4">
    <source>
        <dbReference type="RuleBase" id="RU003345"/>
    </source>
</evidence>
<dbReference type="PROSITE" id="PS00070">
    <property type="entry name" value="ALDEHYDE_DEHYDR_CYS"/>
    <property type="match status" value="1"/>
</dbReference>
<dbReference type="PROSITE" id="PS00687">
    <property type="entry name" value="ALDEHYDE_DEHYDR_GLU"/>
    <property type="match status" value="1"/>
</dbReference>
<dbReference type="FunFam" id="3.40.605.10:FF:000007">
    <property type="entry name" value="NAD/NADP-dependent betaine aldehyde dehydrogenase"/>
    <property type="match status" value="1"/>
</dbReference>
<evidence type="ECO:0000256" key="1">
    <source>
        <dbReference type="ARBA" id="ARBA00009986"/>
    </source>
</evidence>
<dbReference type="CDD" id="cd07097">
    <property type="entry name" value="ALDH_KGSADH-YcbD"/>
    <property type="match status" value="1"/>
</dbReference>
<protein>
    <submittedName>
        <fullName evidence="6">Aldehyde dehydrogenase family protein</fullName>
    </submittedName>
</protein>
<evidence type="ECO:0000313" key="7">
    <source>
        <dbReference type="Proteomes" id="UP000241206"/>
    </source>
</evidence>
<gene>
    <name evidence="6" type="ORF">CV103_14770</name>
</gene>
<dbReference type="RefSeq" id="WP_107395378.1">
    <property type="nucleotide sequence ID" value="NZ_PHHF01000063.1"/>
</dbReference>
<feature type="domain" description="Aldehyde dehydrogenase" evidence="5">
    <location>
        <begin position="15"/>
        <end position="476"/>
    </location>
</feature>
<dbReference type="AlphaFoldDB" id="A0A2T4HRW7"/>
<evidence type="ECO:0000313" key="6">
    <source>
        <dbReference type="EMBL" id="PTD18526.1"/>
    </source>
</evidence>
<dbReference type="GO" id="GO:0016620">
    <property type="term" value="F:oxidoreductase activity, acting on the aldehyde or oxo group of donors, NAD or NADP as acceptor"/>
    <property type="evidence" value="ECO:0007669"/>
    <property type="project" value="InterPro"/>
</dbReference>
<dbReference type="Gene3D" id="3.40.309.10">
    <property type="entry name" value="Aldehyde Dehydrogenase, Chain A, domain 2"/>
    <property type="match status" value="1"/>
</dbReference>
<comment type="similarity">
    <text evidence="1 4">Belongs to the aldehyde dehydrogenase family.</text>
</comment>
<dbReference type="InterPro" id="IPR016163">
    <property type="entry name" value="Ald_DH_C"/>
</dbReference>
<dbReference type="InterPro" id="IPR015590">
    <property type="entry name" value="Aldehyde_DH_dom"/>
</dbReference>
<dbReference type="Pfam" id="PF00171">
    <property type="entry name" value="Aldedh"/>
    <property type="match status" value="1"/>
</dbReference>
<feature type="active site" evidence="3">
    <location>
        <position position="249"/>
    </location>
</feature>
<organism evidence="6 7">
    <name type="scientific">Edaphosphingomonas fennica</name>
    <dbReference type="NCBI Taxonomy" id="114404"/>
    <lineage>
        <taxon>Bacteria</taxon>
        <taxon>Pseudomonadati</taxon>
        <taxon>Pseudomonadota</taxon>
        <taxon>Alphaproteobacteria</taxon>
        <taxon>Sphingomonadales</taxon>
        <taxon>Rhizorhabdaceae</taxon>
        <taxon>Edaphosphingomonas</taxon>
    </lineage>
</organism>
<evidence type="ECO:0000256" key="3">
    <source>
        <dbReference type="PROSITE-ProRule" id="PRU10007"/>
    </source>
</evidence>
<keyword evidence="7" id="KW-1185">Reference proteome</keyword>
<proteinExistence type="inferred from homology"/>
<comment type="caution">
    <text evidence="6">The sequence shown here is derived from an EMBL/GenBank/DDBJ whole genome shotgun (WGS) entry which is preliminary data.</text>
</comment>
<dbReference type="InterPro" id="IPR016161">
    <property type="entry name" value="Ald_DH/histidinol_DH"/>
</dbReference>